<name>A0A0X8GZ94_9FIRM</name>
<keyword evidence="3" id="KW-0325">Glycoprotein</keyword>
<dbReference type="Pfam" id="PF07691">
    <property type="entry name" value="PA14"/>
    <property type="match status" value="1"/>
</dbReference>
<gene>
    <name evidence="5" type="ORF">AOC36_03705</name>
</gene>
<sequence length="1063" mass="119014">MELKKRLVKHFRTRFIVVPLSLALALSGFGISTISATGKNVSSNGISHYDGVPASFYKDDKDIADSLDIDISIWDHRQDAVHFQAGTLNNGFEQGLLQKTLGSDGFPVASGKTPTYPANDFTSSSSRDFASWWTGDSRVNDDFSNHNGWEQQSLPNAFGNGTPENFYHYKDMQDFYDSVIWMSDWSSYWDITWMKTGNYVGWYNFKDGFYAPMNQDENGGTDINGFPLEYFAYNVSVYKYLADPTKYTSQDEGFVTTMTNLKYPRWYFEVDNMNDTRSDDRSAVGVGFGQYFLYNVKHRSEQPLDDVNGGLGAPGAFDQAFPGNYVESGNPGESGFDSGTFPNYNTETYSFYSAKKQTADESLVLDPVKGHLTLKYDEHTKSYVYDSDLNDYNGTSGFYPLNVGVDGVTLYDDTYRAIAGSFSHNDMTLGVKTTDGVSEFPWADELWSNELATDDLGDTLNFHFSVKGSSEFTYYGEGESFTFSGDDDFWLYINQQLVIDLGGTHGELSCTATFLPDGMVHISAVTDTEGNELAPEQTLSLGLVKGRTYSLDFFYAERHTHESNLMLSTNLTHDKFSVNKTATLNNEGTEVSYLVEVTNEMEDVLLTIVKVADWMNRGNSFNKDGEFVKFNTEGAPTIEISRDKKTWLPLDLGTPSSDEAGFKVLSHFSEHNTQEGIDLEAGAKVYFRYTYTLTEEDYEHKEIYNVFSVTTKNPKDDDAVVDVGKGGVDLDTSRPSIIKVFNVDDGVAIPNATFKFNTTPISKDGIDYDGTNMPDISDASTTYDSQSQDLLRRRIMIKLPDFSQEGTYIYRVSEVLDTYELDDDERLTYATNVYYLTMIVVDDGNNQYGLKGFEYSNDLDGLDKVETMVFMNSYTKIPDVVNETSSLIISKTIEGSEEISNQKFDFNILINAPTETTLTTFTYVIVDANGNVGAKQTGLYNANFTISLAHGEHAKFDDLLLNATYKIQEKDHANYNVSYTITNGDVVGTSQEGTDTDVQLLHEEGTRVDFVNKVIEVKKPSVEADLPSTGVHAIHQTVYTLMLVGGFSMLLFTESENKRNKRT</sequence>
<dbReference type="PROSITE" id="PS51820">
    <property type="entry name" value="PA14"/>
    <property type="match status" value="1"/>
</dbReference>
<dbReference type="EMBL" id="CP013213">
    <property type="protein sequence ID" value="AMC93109.1"/>
    <property type="molecule type" value="Genomic_DNA"/>
</dbReference>
<organism evidence="5 6">
    <name type="scientific">Erysipelothrix larvae</name>
    <dbReference type="NCBI Taxonomy" id="1514105"/>
    <lineage>
        <taxon>Bacteria</taxon>
        <taxon>Bacillati</taxon>
        <taxon>Bacillota</taxon>
        <taxon>Erysipelotrichia</taxon>
        <taxon>Erysipelotrichales</taxon>
        <taxon>Erysipelotrichaceae</taxon>
        <taxon>Erysipelothrix</taxon>
    </lineage>
</organism>
<dbReference type="InterPro" id="IPR037524">
    <property type="entry name" value="PA14/GLEYA"/>
</dbReference>
<dbReference type="PANTHER" id="PTHR31137">
    <property type="entry name" value="PROTEIN PSIB-RELATED-RELATED"/>
    <property type="match status" value="1"/>
</dbReference>
<dbReference type="Proteomes" id="UP000063781">
    <property type="component" value="Chromosome"/>
</dbReference>
<feature type="domain" description="PA14" evidence="4">
    <location>
        <begin position="413"/>
        <end position="583"/>
    </location>
</feature>
<accession>A0A0X8GZ94</accession>
<proteinExistence type="inferred from homology"/>
<dbReference type="GO" id="GO:0005576">
    <property type="term" value="C:extracellular region"/>
    <property type="evidence" value="ECO:0007669"/>
    <property type="project" value="TreeGrafter"/>
</dbReference>
<dbReference type="Gene3D" id="2.60.40.3050">
    <property type="match status" value="1"/>
</dbReference>
<dbReference type="InterPro" id="IPR011658">
    <property type="entry name" value="PA14_dom"/>
</dbReference>
<protein>
    <recommendedName>
        <fullName evidence="4">PA14 domain-containing protein</fullName>
    </recommendedName>
</protein>
<keyword evidence="2" id="KW-0732">Signal</keyword>
<comment type="similarity">
    <text evidence="1">Belongs to the prespore-cell-inducing factor family.</text>
</comment>
<dbReference type="Pfam" id="PF24547">
    <property type="entry name" value="DUF7601"/>
    <property type="match status" value="1"/>
</dbReference>
<evidence type="ECO:0000256" key="3">
    <source>
        <dbReference type="ARBA" id="ARBA00023180"/>
    </source>
</evidence>
<dbReference type="KEGG" id="erl:AOC36_03705"/>
<dbReference type="STRING" id="1514105.AOC36_03705"/>
<dbReference type="InterPro" id="IPR011874">
    <property type="entry name" value="Fibro_Slime"/>
</dbReference>
<reference evidence="5 6" key="1">
    <citation type="submission" date="2015-10" db="EMBL/GenBank/DDBJ databases">
        <title>Erysipelothrix larvae sp. LV19 isolated from the larval gut of the rhinoceros beetle, Trypoxylus dichotomus.</title>
        <authorList>
            <person name="Lim S."/>
            <person name="Kim B.-C."/>
        </authorList>
    </citation>
    <scope>NUCLEOTIDE SEQUENCE [LARGE SCALE GENOMIC DNA]</scope>
    <source>
        <strain evidence="5 6">LV19</strain>
    </source>
</reference>
<dbReference type="InterPro" id="IPR055382">
    <property type="entry name" value="DUF7601"/>
</dbReference>
<evidence type="ECO:0000256" key="1">
    <source>
        <dbReference type="ARBA" id="ARBA00008709"/>
    </source>
</evidence>
<dbReference type="RefSeq" id="WP_067631562.1">
    <property type="nucleotide sequence ID" value="NZ_CP013213.1"/>
</dbReference>
<evidence type="ECO:0000313" key="6">
    <source>
        <dbReference type="Proteomes" id="UP000063781"/>
    </source>
</evidence>
<dbReference type="NCBIfam" id="TIGR02148">
    <property type="entry name" value="Fibro_Slime"/>
    <property type="match status" value="1"/>
</dbReference>
<dbReference type="OrthoDB" id="1655780at2"/>
<evidence type="ECO:0000313" key="5">
    <source>
        <dbReference type="EMBL" id="AMC93109.1"/>
    </source>
</evidence>
<dbReference type="Gene3D" id="2.60.40.1140">
    <property type="entry name" value="Collagen-binding surface protein Cna, B-type domain"/>
    <property type="match status" value="1"/>
</dbReference>
<dbReference type="InterPro" id="IPR038174">
    <property type="entry name" value="Strep_pil_link_sf"/>
</dbReference>
<evidence type="ECO:0000259" key="4">
    <source>
        <dbReference type="PROSITE" id="PS51820"/>
    </source>
</evidence>
<dbReference type="InterPro" id="IPR051154">
    <property type="entry name" value="Prespore-cell_inducing_factor"/>
</dbReference>
<evidence type="ECO:0000256" key="2">
    <source>
        <dbReference type="ARBA" id="ARBA00022729"/>
    </source>
</evidence>
<dbReference type="AlphaFoldDB" id="A0A0X8GZ94"/>
<keyword evidence="6" id="KW-1185">Reference proteome</keyword>